<dbReference type="PROSITE" id="PS52019">
    <property type="entry name" value="PKS_MFAS_DH"/>
    <property type="match status" value="1"/>
</dbReference>
<dbReference type="SMART" id="SM00822">
    <property type="entry name" value="PKS_KR"/>
    <property type="match status" value="1"/>
</dbReference>
<gene>
    <name evidence="8" type="primary">hrnC</name>
</gene>
<dbReference type="InterPro" id="IPR055123">
    <property type="entry name" value="SpnB-like_Rossmann"/>
</dbReference>
<dbReference type="InterPro" id="IPR036291">
    <property type="entry name" value="NAD(P)-bd_dom_sf"/>
</dbReference>
<dbReference type="PROSITE" id="PS50075">
    <property type="entry name" value="CARRIER"/>
    <property type="match status" value="1"/>
</dbReference>
<dbReference type="Gene3D" id="1.10.1200.10">
    <property type="entry name" value="ACP-like"/>
    <property type="match status" value="1"/>
</dbReference>
<dbReference type="Pfam" id="PF08659">
    <property type="entry name" value="KR"/>
    <property type="match status" value="1"/>
</dbReference>
<dbReference type="Pfam" id="PF14765">
    <property type="entry name" value="PS-DH"/>
    <property type="match status" value="1"/>
</dbReference>
<organism evidence="8">
    <name type="scientific">Streptomyces sp. CMB-0406</name>
    <dbReference type="NCBI Taxonomy" id="1826667"/>
    <lineage>
        <taxon>Bacteria</taxon>
        <taxon>Bacillati</taxon>
        <taxon>Actinomycetota</taxon>
        <taxon>Actinomycetes</taxon>
        <taxon>Kitasatosporales</taxon>
        <taxon>Streptomycetaceae</taxon>
        <taxon>Streptomyces</taxon>
    </lineage>
</organism>
<evidence type="ECO:0000256" key="4">
    <source>
        <dbReference type="ARBA" id="ARBA00023268"/>
    </source>
</evidence>
<reference evidence="8" key="1">
    <citation type="submission" date="2016-03" db="EMBL/GenBank/DDBJ databases">
        <title>Spontaneous tandem electrocyclisations of the polyene macrolactam polyketide heronamide C.</title>
        <authorList>
            <person name="Booth T.J."/>
            <person name="Alt S."/>
            <person name="Capon R.J."/>
            <person name="Wilkinson B."/>
        </authorList>
    </citation>
    <scope>NUCLEOTIDE SEQUENCE</scope>
    <source>
        <strain evidence="8">CBM-0406</strain>
    </source>
</reference>
<dbReference type="InterPro" id="IPR009081">
    <property type="entry name" value="PP-bd_ACP"/>
</dbReference>
<evidence type="ECO:0000256" key="1">
    <source>
        <dbReference type="ARBA" id="ARBA00022450"/>
    </source>
</evidence>
<feature type="domain" description="Carrier" evidence="6">
    <location>
        <begin position="615"/>
        <end position="690"/>
    </location>
</feature>
<evidence type="ECO:0000259" key="6">
    <source>
        <dbReference type="PROSITE" id="PS50075"/>
    </source>
</evidence>
<name>A0A167RNG9_9ACTN</name>
<dbReference type="Pfam" id="PF22953">
    <property type="entry name" value="SpnB_Rossmann"/>
    <property type="match status" value="1"/>
</dbReference>
<dbReference type="InterPro" id="IPR057326">
    <property type="entry name" value="KR_dom"/>
</dbReference>
<evidence type="ECO:0000256" key="5">
    <source>
        <dbReference type="PROSITE-ProRule" id="PRU01363"/>
    </source>
</evidence>
<feature type="region of interest" description="C-terminal hotdog fold" evidence="5">
    <location>
        <begin position="13"/>
        <end position="148"/>
    </location>
</feature>
<evidence type="ECO:0000256" key="3">
    <source>
        <dbReference type="ARBA" id="ARBA00022679"/>
    </source>
</evidence>
<dbReference type="SMART" id="SM01294">
    <property type="entry name" value="PKS_PP_betabranch"/>
    <property type="match status" value="1"/>
</dbReference>
<keyword evidence="1" id="KW-0596">Phosphopantetheine</keyword>
<dbReference type="Gene3D" id="3.10.129.110">
    <property type="entry name" value="Polyketide synthase dehydratase"/>
    <property type="match status" value="1"/>
</dbReference>
<dbReference type="InterPro" id="IPR013968">
    <property type="entry name" value="PKS_KR"/>
</dbReference>
<dbReference type="GO" id="GO:0006633">
    <property type="term" value="P:fatty acid biosynthetic process"/>
    <property type="evidence" value="ECO:0007669"/>
    <property type="project" value="TreeGrafter"/>
</dbReference>
<keyword evidence="3" id="KW-0808">Transferase</keyword>
<dbReference type="GO" id="GO:0017000">
    <property type="term" value="P:antibiotic biosynthetic process"/>
    <property type="evidence" value="ECO:0007669"/>
    <property type="project" value="UniProtKB-ARBA"/>
</dbReference>
<dbReference type="Pfam" id="PF00550">
    <property type="entry name" value="PP-binding"/>
    <property type="match status" value="1"/>
</dbReference>
<evidence type="ECO:0000313" key="8">
    <source>
        <dbReference type="EMBL" id="SAI82898.1"/>
    </source>
</evidence>
<dbReference type="InterPro" id="IPR050091">
    <property type="entry name" value="PKS_NRPS_Biosynth_Enz"/>
</dbReference>
<evidence type="ECO:0000259" key="7">
    <source>
        <dbReference type="PROSITE" id="PS52019"/>
    </source>
</evidence>
<proteinExistence type="predicted"/>
<dbReference type="Gene3D" id="3.40.50.720">
    <property type="entry name" value="NAD(P)-binding Rossmann-like Domain"/>
    <property type="match status" value="1"/>
</dbReference>
<feature type="region of interest" description="N-terminal hotdog fold" evidence="5">
    <location>
        <position position="1"/>
    </location>
</feature>
<dbReference type="SUPFAM" id="SSF47336">
    <property type="entry name" value="ACP-like"/>
    <property type="match status" value="1"/>
</dbReference>
<dbReference type="GO" id="GO:0004312">
    <property type="term" value="F:fatty acid synthase activity"/>
    <property type="evidence" value="ECO:0007669"/>
    <property type="project" value="TreeGrafter"/>
</dbReference>
<sequence>MSKAERPGLPDGVLEVDIEHLYGRFADRGLQYGPAFRGLRSVWSHGEEVYADSALDASAGSDDYLIHPALLDTALQAALVPDLERDDRTFLPFALRGIRVHRRGVRAVRIHTVPAEGGVSLALTGDDGEPVATVGTLVRRAVTADQLDAAAQRTQLLRVAWKSVVQPSDHADQQHWGFLGTDRIGLTGALKATRRSFDSYPSLRELDSVLSEGTSVPDVVVVSCTDEDSPVRSAAQRALMLVQEWLADDRLAKSRLVLVSSGAVAARAGEDLSDVSGAAVWGLLRSAQSEHPGRFVLVDVDDPGNSGRALVAAVASEEPQLAVRQGALLRPRLVRSPPPQGRKSLTGTVVITGGTGALGRLFARHLVTRHDVKHLVLLSRRGPEAPGAAELVAELTELGARADVVACDAADRPSLESALAGIRAPSAVIHTAGVLADAAVGTLTPRGLDKVLRPKVDAALHLHELIRDPDCVFVMFSSVAGLAGNAGQANYAAANAVLDALAHHRRTHGLKGTSLAWGLWESEGGMGADLSATDRNRMKRSGFAPLGYDQGLALFDAALAGGDAVLSPVRLNEAGLTGDIPPVLEELAPARTGKHAVTDTLVSRLADLPDDERDAAAVEFVRGVAATVLGYDSADDIDPEREFGEIGLDSIGNLELSRHLAAGTGLRLPATLVFDHPTPAGLASHLRRLLQESNS</sequence>
<dbReference type="InterPro" id="IPR049551">
    <property type="entry name" value="PKS_DH_C"/>
</dbReference>
<dbReference type="GO" id="GO:0031177">
    <property type="term" value="F:phosphopantetheine binding"/>
    <property type="evidence" value="ECO:0007669"/>
    <property type="project" value="InterPro"/>
</dbReference>
<comment type="caution">
    <text evidence="5">Lacks conserved residue(s) required for the propagation of feature annotation.</text>
</comment>
<keyword evidence="4" id="KW-0511">Multifunctional enzyme</keyword>
<dbReference type="PANTHER" id="PTHR43775">
    <property type="entry name" value="FATTY ACID SYNTHASE"/>
    <property type="match status" value="1"/>
</dbReference>
<accession>A0A167RNG9</accession>
<dbReference type="InterPro" id="IPR020806">
    <property type="entry name" value="PKS_PP-bd"/>
</dbReference>
<dbReference type="SMART" id="SM00823">
    <property type="entry name" value="PKS_PP"/>
    <property type="match status" value="1"/>
</dbReference>
<dbReference type="CDD" id="cd08956">
    <property type="entry name" value="KR_3_FAS_SDR_x"/>
    <property type="match status" value="1"/>
</dbReference>
<dbReference type="EMBL" id="LT548273">
    <property type="protein sequence ID" value="SAI82898.1"/>
    <property type="molecule type" value="Genomic_DNA"/>
</dbReference>
<protein>
    <submittedName>
        <fullName evidence="8">HrnC Starter unit polyketide synthase type I module 4 (Partial)</fullName>
    </submittedName>
</protein>
<evidence type="ECO:0000256" key="2">
    <source>
        <dbReference type="ARBA" id="ARBA00022553"/>
    </source>
</evidence>
<dbReference type="InterPro" id="IPR049900">
    <property type="entry name" value="PKS_mFAS_DH"/>
</dbReference>
<dbReference type="InterPro" id="IPR042104">
    <property type="entry name" value="PKS_dehydratase_sf"/>
</dbReference>
<dbReference type="SUPFAM" id="SSF51735">
    <property type="entry name" value="NAD(P)-binding Rossmann-fold domains"/>
    <property type="match status" value="2"/>
</dbReference>
<dbReference type="PANTHER" id="PTHR43775:SF51">
    <property type="entry name" value="INACTIVE PHENOLPHTHIOCEROL SYNTHESIS POLYKETIDE SYNTHASE TYPE I PKS1-RELATED"/>
    <property type="match status" value="1"/>
</dbReference>
<dbReference type="InterPro" id="IPR036736">
    <property type="entry name" value="ACP-like_sf"/>
</dbReference>
<keyword evidence="2" id="KW-0597">Phosphoprotein</keyword>
<dbReference type="AlphaFoldDB" id="A0A167RNG9"/>
<feature type="domain" description="PKS/mFAS DH" evidence="7">
    <location>
        <begin position="1"/>
        <end position="148"/>
    </location>
</feature>